<dbReference type="Pfam" id="PF06367">
    <property type="entry name" value="Drf_FH3"/>
    <property type="match status" value="1"/>
</dbReference>
<evidence type="ECO:0000313" key="3">
    <source>
        <dbReference type="RefSeq" id="XP_013793409.1"/>
    </source>
</evidence>
<proteinExistence type="predicted"/>
<keyword evidence="2" id="KW-1185">Reference proteome</keyword>
<dbReference type="InterPro" id="IPR014768">
    <property type="entry name" value="GBD/FH3_dom"/>
</dbReference>
<accession>A0ABM1C398</accession>
<dbReference type="Proteomes" id="UP000694941">
    <property type="component" value="Unplaced"/>
</dbReference>
<dbReference type="Gene3D" id="1.25.10.10">
    <property type="entry name" value="Leucine-rich Repeat Variant"/>
    <property type="match status" value="1"/>
</dbReference>
<gene>
    <name evidence="3" type="primary">LOC106477380</name>
</gene>
<dbReference type="InterPro" id="IPR011989">
    <property type="entry name" value="ARM-like"/>
</dbReference>
<protein>
    <submittedName>
        <fullName evidence="3">Inverted formin-2-like</fullName>
    </submittedName>
</protein>
<sequence length="154" mass="17934">LATNNLTAKKQVFELLSALCVYSQEGYDRSLETLEFYKEKKCERYRLKVVVDELRNTKSVEYQTVLVTFVNCLIISALTTKERIRIRNEFIGLKVLEVFSHLRRECSKNGRETDLSEQLDVFDEQRYADEGQLTGPDGVDLNSHLDVFYAILRQ</sequence>
<dbReference type="InterPro" id="IPR016024">
    <property type="entry name" value="ARM-type_fold"/>
</dbReference>
<dbReference type="SUPFAM" id="SSF48371">
    <property type="entry name" value="ARM repeat"/>
    <property type="match status" value="1"/>
</dbReference>
<dbReference type="SMART" id="SM01139">
    <property type="entry name" value="Drf_FH3"/>
    <property type="match status" value="1"/>
</dbReference>
<dbReference type="PROSITE" id="PS51232">
    <property type="entry name" value="GBD_FH3"/>
    <property type="match status" value="1"/>
</dbReference>
<dbReference type="GeneID" id="106477380"/>
<organism evidence="2 3">
    <name type="scientific">Limulus polyphemus</name>
    <name type="common">Atlantic horseshoe crab</name>
    <dbReference type="NCBI Taxonomy" id="6850"/>
    <lineage>
        <taxon>Eukaryota</taxon>
        <taxon>Metazoa</taxon>
        <taxon>Ecdysozoa</taxon>
        <taxon>Arthropoda</taxon>
        <taxon>Chelicerata</taxon>
        <taxon>Merostomata</taxon>
        <taxon>Xiphosura</taxon>
        <taxon>Limulidae</taxon>
        <taxon>Limulus</taxon>
    </lineage>
</organism>
<dbReference type="InterPro" id="IPR010472">
    <property type="entry name" value="FH3_dom"/>
</dbReference>
<feature type="non-terminal residue" evidence="3">
    <location>
        <position position="154"/>
    </location>
</feature>
<dbReference type="RefSeq" id="XP_013793409.1">
    <property type="nucleotide sequence ID" value="XM_013937955.1"/>
</dbReference>
<name>A0ABM1C398_LIMPO</name>
<evidence type="ECO:0000313" key="2">
    <source>
        <dbReference type="Proteomes" id="UP000694941"/>
    </source>
</evidence>
<evidence type="ECO:0000259" key="1">
    <source>
        <dbReference type="PROSITE" id="PS51232"/>
    </source>
</evidence>
<feature type="non-terminal residue" evidence="3">
    <location>
        <position position="1"/>
    </location>
</feature>
<dbReference type="PANTHER" id="PTHR46345:SF8">
    <property type="entry name" value="FORMIN 3, ISOFORM B"/>
    <property type="match status" value="1"/>
</dbReference>
<dbReference type="PANTHER" id="PTHR46345">
    <property type="entry name" value="INVERTED FORMIN-2"/>
    <property type="match status" value="1"/>
</dbReference>
<feature type="domain" description="GBD/FH3" evidence="1">
    <location>
        <begin position="1"/>
        <end position="154"/>
    </location>
</feature>
<reference evidence="3" key="1">
    <citation type="submission" date="2025-08" db="UniProtKB">
        <authorList>
            <consortium name="RefSeq"/>
        </authorList>
    </citation>
    <scope>IDENTIFICATION</scope>
    <source>
        <tissue evidence="3">Muscle</tissue>
    </source>
</reference>